<dbReference type="AlphaFoldDB" id="A0A811KN21"/>
<name>A0A811KN21_9BILA</name>
<keyword evidence="2" id="KW-1185">Reference proteome</keyword>
<reference evidence="1" key="1">
    <citation type="submission" date="2020-09" db="EMBL/GenBank/DDBJ databases">
        <authorList>
            <person name="Kikuchi T."/>
        </authorList>
    </citation>
    <scope>NUCLEOTIDE SEQUENCE</scope>
    <source>
        <strain evidence="1">SH1</strain>
    </source>
</reference>
<dbReference type="Proteomes" id="UP000614601">
    <property type="component" value="Unassembled WGS sequence"/>
</dbReference>
<gene>
    <name evidence="1" type="ORF">BOKJ2_LOCUS6602</name>
</gene>
<sequence>MFILITYQLGKVALASGNLQKFFLDPPFEVGQSLTVGVHTKNKTLTLSFYNSNFNVPFLLDFHFKSPPYVNISCLPEGEQRSCKERYEDVPTLTAFGLNNITVSYKSKSAMLFKVNNEEEQSFGLSFNIGDNFQYIGTQLDESIEYVLRN</sequence>
<comment type="caution">
    <text evidence="1">The sequence shown here is derived from an EMBL/GenBank/DDBJ whole genome shotgun (WGS) entry which is preliminary data.</text>
</comment>
<proteinExistence type="predicted"/>
<protein>
    <submittedName>
        <fullName evidence="1">Uncharacterized protein</fullName>
    </submittedName>
</protein>
<evidence type="ECO:0000313" key="1">
    <source>
        <dbReference type="EMBL" id="CAD5216456.1"/>
    </source>
</evidence>
<accession>A0A811KN21</accession>
<dbReference type="Proteomes" id="UP000783686">
    <property type="component" value="Unassembled WGS sequence"/>
</dbReference>
<dbReference type="EMBL" id="CAJFDH010000003">
    <property type="protein sequence ID" value="CAD5216456.1"/>
    <property type="molecule type" value="Genomic_DNA"/>
</dbReference>
<organism evidence="1 2">
    <name type="scientific">Bursaphelenchus okinawaensis</name>
    <dbReference type="NCBI Taxonomy" id="465554"/>
    <lineage>
        <taxon>Eukaryota</taxon>
        <taxon>Metazoa</taxon>
        <taxon>Ecdysozoa</taxon>
        <taxon>Nematoda</taxon>
        <taxon>Chromadorea</taxon>
        <taxon>Rhabditida</taxon>
        <taxon>Tylenchina</taxon>
        <taxon>Tylenchomorpha</taxon>
        <taxon>Aphelenchoidea</taxon>
        <taxon>Aphelenchoididae</taxon>
        <taxon>Bursaphelenchus</taxon>
    </lineage>
</organism>
<dbReference type="EMBL" id="CAJFCW020000003">
    <property type="protein sequence ID" value="CAG9105987.1"/>
    <property type="molecule type" value="Genomic_DNA"/>
</dbReference>
<evidence type="ECO:0000313" key="2">
    <source>
        <dbReference type="Proteomes" id="UP000614601"/>
    </source>
</evidence>